<evidence type="ECO:0000256" key="2">
    <source>
        <dbReference type="SAM" id="Phobius"/>
    </source>
</evidence>
<accession>A0A1D8NLF4</accession>
<keyword evidence="2" id="KW-1133">Transmembrane helix</keyword>
<dbReference type="RefSeq" id="XP_504842.3">
    <property type="nucleotide sequence ID" value="XM_504842.3"/>
</dbReference>
<dbReference type="VEuPathDB" id="FungiDB:YALI0_F00946g"/>
<reference evidence="3 4" key="1">
    <citation type="journal article" date="2016" name="PLoS ONE">
        <title>Sequence Assembly of Yarrowia lipolytica Strain W29/CLIB89 Shows Transposable Element Diversity.</title>
        <authorList>
            <person name="Magnan C."/>
            <person name="Yu J."/>
            <person name="Chang I."/>
            <person name="Jahn E."/>
            <person name="Kanomata Y."/>
            <person name="Wu J."/>
            <person name="Zeller M."/>
            <person name="Oakes M."/>
            <person name="Baldi P."/>
            <person name="Sandmeyer S."/>
        </authorList>
    </citation>
    <scope>NUCLEOTIDE SEQUENCE [LARGE SCALE GENOMIC DNA]</scope>
    <source>
        <strain evidence="4">CLIB89(W29)</strain>
    </source>
</reference>
<keyword evidence="2" id="KW-0472">Membrane</keyword>
<dbReference type="Proteomes" id="UP000182444">
    <property type="component" value="Chromosome 1F"/>
</dbReference>
<feature type="transmembrane region" description="Helical" evidence="2">
    <location>
        <begin position="234"/>
        <end position="254"/>
    </location>
</feature>
<evidence type="ECO:0000313" key="4">
    <source>
        <dbReference type="Proteomes" id="UP000182444"/>
    </source>
</evidence>
<feature type="region of interest" description="Disordered" evidence="1">
    <location>
        <begin position="66"/>
        <end position="113"/>
    </location>
</feature>
<name>A0A1D8NLF4_YARLL</name>
<proteinExistence type="predicted"/>
<gene>
    <name evidence="3" type="ORF">YALI1_F01486g</name>
</gene>
<dbReference type="KEGG" id="yli:2908205"/>
<feature type="region of interest" description="Disordered" evidence="1">
    <location>
        <begin position="180"/>
        <end position="215"/>
    </location>
</feature>
<feature type="compositionally biased region" description="Basic and acidic residues" evidence="1">
    <location>
        <begin position="191"/>
        <end position="201"/>
    </location>
</feature>
<keyword evidence="2" id="KW-0812">Transmembrane</keyword>
<dbReference type="VEuPathDB" id="FungiDB:YALI1_F01486g"/>
<feature type="compositionally biased region" description="Low complexity" evidence="1">
    <location>
        <begin position="202"/>
        <end position="215"/>
    </location>
</feature>
<dbReference type="GeneID" id="2908205"/>
<feature type="compositionally biased region" description="Low complexity" evidence="1">
    <location>
        <begin position="70"/>
        <end position="89"/>
    </location>
</feature>
<dbReference type="AlphaFoldDB" id="A0A1D8NLF4"/>
<protein>
    <submittedName>
        <fullName evidence="3">Uncharacterized protein</fullName>
    </submittedName>
</protein>
<evidence type="ECO:0000313" key="3">
    <source>
        <dbReference type="EMBL" id="AOW06464.1"/>
    </source>
</evidence>
<sequence>MHEPWSPPMYPSPIQGFVVASDFDDAPALGLKNVLEPRSLPKISTLKQTSPSALHALHTHTVETHLGTASDSEPSPISPISPKRSFSPPQQSHVPQVWNRRYSESSASSDRPLRRFSFDTDAYQRQRRQSVQSQGPVLKWLRKATVFLVEIFDEADPLEPEEEFPAPSLTHQNYRLSSANNSAIESDSDTELEKIKSRDSSNKNTSTSTSTNSTNNMEIISTGKRVYNFFSERPHWLGLLAIFTALPLSSHVVYEWLQWAVIGSAVLLGPTYTAGFYPVLGFVSLGFMVNFPAQVCAFGLLLWLAREWHTVEVMRKSKLTE</sequence>
<feature type="transmembrane region" description="Helical" evidence="2">
    <location>
        <begin position="274"/>
        <end position="305"/>
    </location>
</feature>
<dbReference type="EMBL" id="CP017558">
    <property type="protein sequence ID" value="AOW06464.1"/>
    <property type="molecule type" value="Genomic_DNA"/>
</dbReference>
<evidence type="ECO:0000256" key="1">
    <source>
        <dbReference type="SAM" id="MobiDB-lite"/>
    </source>
</evidence>
<organism evidence="3 4">
    <name type="scientific">Yarrowia lipolytica</name>
    <name type="common">Candida lipolytica</name>
    <dbReference type="NCBI Taxonomy" id="4952"/>
    <lineage>
        <taxon>Eukaryota</taxon>
        <taxon>Fungi</taxon>
        <taxon>Dikarya</taxon>
        <taxon>Ascomycota</taxon>
        <taxon>Saccharomycotina</taxon>
        <taxon>Dipodascomycetes</taxon>
        <taxon>Dipodascales</taxon>
        <taxon>Dipodascales incertae sedis</taxon>
        <taxon>Yarrowia</taxon>
    </lineage>
</organism>